<reference evidence="2" key="1">
    <citation type="journal article" date="2023" name="Mol. Phylogenet. Evol.">
        <title>Genome-scale phylogeny and comparative genomics of the fungal order Sordariales.</title>
        <authorList>
            <person name="Hensen N."/>
            <person name="Bonometti L."/>
            <person name="Westerberg I."/>
            <person name="Brannstrom I.O."/>
            <person name="Guillou S."/>
            <person name="Cros-Aarteil S."/>
            <person name="Calhoun S."/>
            <person name="Haridas S."/>
            <person name="Kuo A."/>
            <person name="Mondo S."/>
            <person name="Pangilinan J."/>
            <person name="Riley R."/>
            <person name="LaButti K."/>
            <person name="Andreopoulos B."/>
            <person name="Lipzen A."/>
            <person name="Chen C."/>
            <person name="Yan M."/>
            <person name="Daum C."/>
            <person name="Ng V."/>
            <person name="Clum A."/>
            <person name="Steindorff A."/>
            <person name="Ohm R.A."/>
            <person name="Martin F."/>
            <person name="Silar P."/>
            <person name="Natvig D.O."/>
            <person name="Lalanne C."/>
            <person name="Gautier V."/>
            <person name="Ament-Velasquez S.L."/>
            <person name="Kruys A."/>
            <person name="Hutchinson M.I."/>
            <person name="Powell A.J."/>
            <person name="Barry K."/>
            <person name="Miller A.N."/>
            <person name="Grigoriev I.V."/>
            <person name="Debuchy R."/>
            <person name="Gladieux P."/>
            <person name="Hiltunen Thoren M."/>
            <person name="Johannesson H."/>
        </authorList>
    </citation>
    <scope>NUCLEOTIDE SEQUENCE</scope>
    <source>
        <strain evidence="2">CBS 955.72</strain>
    </source>
</reference>
<evidence type="ECO:0000313" key="2">
    <source>
        <dbReference type="EMBL" id="KAK3357863.1"/>
    </source>
</evidence>
<keyword evidence="3" id="KW-1185">Reference proteome</keyword>
<reference evidence="2" key="2">
    <citation type="submission" date="2023-06" db="EMBL/GenBank/DDBJ databases">
        <authorList>
            <consortium name="Lawrence Berkeley National Laboratory"/>
            <person name="Haridas S."/>
            <person name="Hensen N."/>
            <person name="Bonometti L."/>
            <person name="Westerberg I."/>
            <person name="Brannstrom I.O."/>
            <person name="Guillou S."/>
            <person name="Cros-Aarteil S."/>
            <person name="Calhoun S."/>
            <person name="Kuo A."/>
            <person name="Mondo S."/>
            <person name="Pangilinan J."/>
            <person name="Riley R."/>
            <person name="Labutti K."/>
            <person name="Andreopoulos B."/>
            <person name="Lipzen A."/>
            <person name="Chen C."/>
            <person name="Yanf M."/>
            <person name="Daum C."/>
            <person name="Ng V."/>
            <person name="Clum A."/>
            <person name="Steindorff A."/>
            <person name="Ohm R."/>
            <person name="Martin F."/>
            <person name="Silar P."/>
            <person name="Natvig D."/>
            <person name="Lalanne C."/>
            <person name="Gautier V."/>
            <person name="Ament-Velasquez S.L."/>
            <person name="Kruys A."/>
            <person name="Hutchinson M.I."/>
            <person name="Powell A.J."/>
            <person name="Barry K."/>
            <person name="Miller A.N."/>
            <person name="Grigoriev I.V."/>
            <person name="Debuchy R."/>
            <person name="Gladieux P."/>
            <person name="Thoren M.H."/>
            <person name="Johannesson H."/>
        </authorList>
    </citation>
    <scope>NUCLEOTIDE SEQUENCE</scope>
    <source>
        <strain evidence="2">CBS 955.72</strain>
    </source>
</reference>
<feature type="signal peptide" evidence="1">
    <location>
        <begin position="1"/>
        <end position="19"/>
    </location>
</feature>
<dbReference type="EMBL" id="JAUIQD010000003">
    <property type="protein sequence ID" value="KAK3357863.1"/>
    <property type="molecule type" value="Genomic_DNA"/>
</dbReference>
<evidence type="ECO:0000313" key="3">
    <source>
        <dbReference type="Proteomes" id="UP001275084"/>
    </source>
</evidence>
<dbReference type="Proteomes" id="UP001275084">
    <property type="component" value="Unassembled WGS sequence"/>
</dbReference>
<comment type="caution">
    <text evidence="2">The sequence shown here is derived from an EMBL/GenBank/DDBJ whole genome shotgun (WGS) entry which is preliminary data.</text>
</comment>
<evidence type="ECO:0000256" key="1">
    <source>
        <dbReference type="SAM" id="SignalP"/>
    </source>
</evidence>
<proteinExistence type="predicted"/>
<organism evidence="2 3">
    <name type="scientific">Lasiosphaeria hispida</name>
    <dbReference type="NCBI Taxonomy" id="260671"/>
    <lineage>
        <taxon>Eukaryota</taxon>
        <taxon>Fungi</taxon>
        <taxon>Dikarya</taxon>
        <taxon>Ascomycota</taxon>
        <taxon>Pezizomycotina</taxon>
        <taxon>Sordariomycetes</taxon>
        <taxon>Sordariomycetidae</taxon>
        <taxon>Sordariales</taxon>
        <taxon>Lasiosphaeriaceae</taxon>
        <taxon>Lasiosphaeria</taxon>
    </lineage>
</organism>
<accession>A0AAJ0HNH9</accession>
<gene>
    <name evidence="2" type="ORF">B0T25DRAFT_173199</name>
</gene>
<protein>
    <submittedName>
        <fullName evidence="2">Uncharacterized protein</fullName>
    </submittedName>
</protein>
<feature type="chain" id="PRO_5042575467" evidence="1">
    <location>
        <begin position="20"/>
        <end position="143"/>
    </location>
</feature>
<keyword evidence="1" id="KW-0732">Signal</keyword>
<name>A0AAJ0HNH9_9PEZI</name>
<dbReference type="AlphaFoldDB" id="A0AAJ0HNH9"/>
<sequence length="143" mass="14632">MHPATFFTVLATLASGSQALPQARGRVEARHECTKPTTPAPVPVPVPAPTNAVAEFHTMNRFGVCEGSSPITSLTAAKADGACVAFPTGGVFGVKMVALSSGCKLVFYGKPGCAGDGREAGNSGCYSEPGGLWGYKFVCPRPA</sequence>